<dbReference type="SUPFAM" id="SSF46785">
    <property type="entry name" value="Winged helix' DNA-binding domain"/>
    <property type="match status" value="1"/>
</dbReference>
<evidence type="ECO:0000313" key="3">
    <source>
        <dbReference type="Proteomes" id="UP000885704"/>
    </source>
</evidence>
<evidence type="ECO:0000259" key="1">
    <source>
        <dbReference type="Pfam" id="PF12802"/>
    </source>
</evidence>
<dbReference type="Pfam" id="PF12802">
    <property type="entry name" value="MarR_2"/>
    <property type="match status" value="1"/>
</dbReference>
<feature type="domain" description="HTH marR-type" evidence="1">
    <location>
        <begin position="48"/>
        <end position="86"/>
    </location>
</feature>
<gene>
    <name evidence="2" type="ORF">ENH63_03615</name>
</gene>
<dbReference type="InterPro" id="IPR036388">
    <property type="entry name" value="WH-like_DNA-bd_sf"/>
</dbReference>
<dbReference type="Gene3D" id="1.10.10.10">
    <property type="entry name" value="Winged helix-like DNA-binding domain superfamily/Winged helix DNA-binding domain"/>
    <property type="match status" value="1"/>
</dbReference>
<evidence type="ECO:0000313" key="2">
    <source>
        <dbReference type="EMBL" id="HDZ50870.1"/>
    </source>
</evidence>
<comment type="caution">
    <text evidence="2">The sequence shown here is derived from an EMBL/GenBank/DDBJ whole genome shotgun (WGS) entry which is preliminary data.</text>
</comment>
<dbReference type="GO" id="GO:0003700">
    <property type="term" value="F:DNA-binding transcription factor activity"/>
    <property type="evidence" value="ECO:0007669"/>
    <property type="project" value="InterPro"/>
</dbReference>
<sequence length="170" mass="19135">MGKSKRKPDKEQYVNLPYAQLKSEAWRSLSGAAIKVWLELHTRFHGGNNGNVRLSMNEAVKALGISKGTAQRAFTELEEKGFIALQNPGNWYNRKAHEWRLTTKRMQTPKGVEVATNDWQRWRAKTKDGPPEYPSSSPMGPSRNPRPVSGSTREPVRAVSKVRLGTKVGH</sequence>
<accession>A0A7V1A5J8</accession>
<dbReference type="AlphaFoldDB" id="A0A7V1A5J8"/>
<dbReference type="InterPro" id="IPR000835">
    <property type="entry name" value="HTH_MarR-typ"/>
</dbReference>
<dbReference type="InterPro" id="IPR036390">
    <property type="entry name" value="WH_DNA-bd_sf"/>
</dbReference>
<proteinExistence type="predicted"/>
<dbReference type="EMBL" id="DRFN01000009">
    <property type="protein sequence ID" value="HDZ50870.1"/>
    <property type="molecule type" value="Genomic_DNA"/>
</dbReference>
<name>A0A7V1A5J8_9RHOB</name>
<reference evidence="2" key="1">
    <citation type="journal article" date="2020" name="mSystems">
        <title>Genome- and Community-Level Interaction Insights into Carbon Utilization and Element Cycling Functions of Hydrothermarchaeota in Hydrothermal Sediment.</title>
        <authorList>
            <person name="Zhou Z."/>
            <person name="Liu Y."/>
            <person name="Xu W."/>
            <person name="Pan J."/>
            <person name="Luo Z.H."/>
            <person name="Li M."/>
        </authorList>
    </citation>
    <scope>NUCLEOTIDE SEQUENCE [LARGE SCALE GENOMIC DNA]</scope>
    <source>
        <strain evidence="2">HyVt-323</strain>
    </source>
</reference>
<protein>
    <submittedName>
        <fullName evidence="2">Helix-turn-helix domain-containing protein</fullName>
    </submittedName>
</protein>
<organism evidence="2 3">
    <name type="scientific">Sulfitobacter litoralis</name>
    <dbReference type="NCBI Taxonomy" id="335975"/>
    <lineage>
        <taxon>Bacteria</taxon>
        <taxon>Pseudomonadati</taxon>
        <taxon>Pseudomonadota</taxon>
        <taxon>Alphaproteobacteria</taxon>
        <taxon>Rhodobacterales</taxon>
        <taxon>Roseobacteraceae</taxon>
        <taxon>Sulfitobacter</taxon>
    </lineage>
</organism>
<dbReference type="Proteomes" id="UP000885704">
    <property type="component" value="Unassembled WGS sequence"/>
</dbReference>
<dbReference type="RefSeq" id="WP_273052103.1">
    <property type="nucleotide sequence ID" value="NZ_DRFN01000009.1"/>
</dbReference>